<evidence type="ECO:0000256" key="1">
    <source>
        <dbReference type="ARBA" id="ARBA00005582"/>
    </source>
</evidence>
<accession>A0A0M9BPK5</accession>
<dbReference type="SUPFAM" id="SSF55811">
    <property type="entry name" value="Nudix"/>
    <property type="match status" value="1"/>
</dbReference>
<comment type="caution">
    <text evidence="3">The sequence shown here is derived from an EMBL/GenBank/DDBJ whole genome shotgun (WGS) entry which is preliminary data.</text>
</comment>
<dbReference type="Gene3D" id="6.10.250.1120">
    <property type="match status" value="1"/>
</dbReference>
<dbReference type="RefSeq" id="WP_053780999.1">
    <property type="nucleotide sequence ID" value="NZ_LITU01000053.1"/>
</dbReference>
<feature type="domain" description="Nudix hydrolase" evidence="2">
    <location>
        <begin position="68"/>
        <end position="196"/>
    </location>
</feature>
<dbReference type="InterPro" id="IPR000086">
    <property type="entry name" value="NUDIX_hydrolase_dom"/>
</dbReference>
<dbReference type="CDD" id="cd04672">
    <property type="entry name" value="NUDIX_CDP-Chase_like"/>
    <property type="match status" value="1"/>
</dbReference>
<evidence type="ECO:0000259" key="2">
    <source>
        <dbReference type="PROSITE" id="PS51462"/>
    </source>
</evidence>
<gene>
    <name evidence="3" type="ORF">AMS66_11990</name>
</gene>
<reference evidence="3 4" key="1">
    <citation type="submission" date="2015-08" db="EMBL/GenBank/DDBJ databases">
        <title>Draft genome sequence of cellulolytic and xylanolytic Paenibacillus sp. A59, isolated from a decaying forest soil from Patagonia, Argentina.</title>
        <authorList>
            <person name="Ghio S."/>
            <person name="Caceres A.M."/>
            <person name="Talia P."/>
            <person name="Grasso D."/>
            <person name="Campos E."/>
        </authorList>
    </citation>
    <scope>NUCLEOTIDE SEQUENCE [LARGE SCALE GENOMIC DNA]</scope>
    <source>
        <strain evidence="3 4">A59</strain>
    </source>
</reference>
<dbReference type="InterPro" id="IPR015797">
    <property type="entry name" value="NUDIX_hydrolase-like_dom_sf"/>
</dbReference>
<proteinExistence type="inferred from homology"/>
<dbReference type="PANTHER" id="PTHR43736:SF1">
    <property type="entry name" value="DIHYDRONEOPTERIN TRIPHOSPHATE DIPHOSPHATASE"/>
    <property type="match status" value="1"/>
</dbReference>
<dbReference type="Proteomes" id="UP000037688">
    <property type="component" value="Unassembled WGS sequence"/>
</dbReference>
<dbReference type="AlphaFoldDB" id="A0A0M9BPK5"/>
<dbReference type="PATRIC" id="fig|1705561.3.peg.2281"/>
<dbReference type="OrthoDB" id="9804442at2"/>
<dbReference type="Gene3D" id="3.90.79.10">
    <property type="entry name" value="Nucleoside Triphosphate Pyrophosphohydrolase"/>
    <property type="match status" value="1"/>
</dbReference>
<name>A0A0M9BPK5_9BACL</name>
<organism evidence="3 4">
    <name type="scientific">Paenibacillus xylanivorans</name>
    <dbReference type="NCBI Taxonomy" id="1705561"/>
    <lineage>
        <taxon>Bacteria</taxon>
        <taxon>Bacillati</taxon>
        <taxon>Bacillota</taxon>
        <taxon>Bacilli</taxon>
        <taxon>Bacillales</taxon>
        <taxon>Paenibacillaceae</taxon>
        <taxon>Paenibacillus</taxon>
    </lineage>
</organism>
<dbReference type="InterPro" id="IPR059176">
    <property type="entry name" value="UDP-X_N"/>
</dbReference>
<dbReference type="Pfam" id="PF00293">
    <property type="entry name" value="NUDIX"/>
    <property type="match status" value="1"/>
</dbReference>
<dbReference type="EMBL" id="LITU01000053">
    <property type="protein sequence ID" value="KOY16560.1"/>
    <property type="molecule type" value="Genomic_DNA"/>
</dbReference>
<evidence type="ECO:0000313" key="3">
    <source>
        <dbReference type="EMBL" id="KOY16560.1"/>
    </source>
</evidence>
<sequence length="207" mass="23552">MNSGIEWLKWVKRIQAIAQTGLAYSKDVYDLERYEELRALSIEILENYTSVSADEIKLHFGSETGYATPKVDIRGVVFQDDKILLVREKADNAWALPGGWADIGYSPSEVVVKEIEEESGYITTPKRLLAVLDKKFHNHPPEQYHVYKVFIQCEIAAGEPKGGVETLEVGFFNREEIPTLSLERNTPAQIQTMFQFLDNPQKTTIID</sequence>
<comment type="similarity">
    <text evidence="1">Belongs to the Nudix hydrolase family.</text>
</comment>
<evidence type="ECO:0000313" key="4">
    <source>
        <dbReference type="Proteomes" id="UP000037688"/>
    </source>
</evidence>
<dbReference type="Pfam" id="PF12535">
    <property type="entry name" value="Nudix_N"/>
    <property type="match status" value="1"/>
</dbReference>
<keyword evidence="4" id="KW-1185">Reference proteome</keyword>
<dbReference type="PROSITE" id="PS51462">
    <property type="entry name" value="NUDIX"/>
    <property type="match status" value="1"/>
</dbReference>
<protein>
    <submittedName>
        <fullName evidence="3">ADP-ribose pyrophosphatase</fullName>
    </submittedName>
</protein>
<dbReference type="PANTHER" id="PTHR43736">
    <property type="entry name" value="ADP-RIBOSE PYROPHOSPHATASE"/>
    <property type="match status" value="1"/>
</dbReference>